<dbReference type="OrthoDB" id="5705783at2"/>
<dbReference type="RefSeq" id="WP_139757215.1">
    <property type="nucleotide sequence ID" value="NZ_CP039852.1"/>
</dbReference>
<protein>
    <recommendedName>
        <fullName evidence="3">Exonuclease domain-containing protein</fullName>
    </recommendedName>
</protein>
<evidence type="ECO:0000256" key="2">
    <source>
        <dbReference type="ARBA" id="ARBA00022839"/>
    </source>
</evidence>
<evidence type="ECO:0000259" key="3">
    <source>
        <dbReference type="Pfam" id="PF00929"/>
    </source>
</evidence>
<keyword evidence="2" id="KW-0378">Hydrolase</keyword>
<dbReference type="SUPFAM" id="SSF53098">
    <property type="entry name" value="Ribonuclease H-like"/>
    <property type="match status" value="1"/>
</dbReference>
<dbReference type="KEGG" id="salk:FBQ74_13805"/>
<keyword evidence="2" id="KW-0269">Exonuclease</keyword>
<dbReference type="EMBL" id="CP039852">
    <property type="protein sequence ID" value="QCZ94476.1"/>
    <property type="molecule type" value="Genomic_DNA"/>
</dbReference>
<evidence type="ECO:0000313" key="5">
    <source>
        <dbReference type="Proteomes" id="UP000304912"/>
    </source>
</evidence>
<dbReference type="Proteomes" id="UP000304912">
    <property type="component" value="Chromosome"/>
</dbReference>
<dbReference type="AlphaFoldDB" id="A0A5B7YGI5"/>
<dbReference type="InterPro" id="IPR013520">
    <property type="entry name" value="Ribonucl_H"/>
</dbReference>
<gene>
    <name evidence="4" type="ORF">FBQ74_13805</name>
</gene>
<dbReference type="InterPro" id="IPR036397">
    <property type="entry name" value="RNaseH_sf"/>
</dbReference>
<dbReference type="GO" id="GO:0006259">
    <property type="term" value="P:DNA metabolic process"/>
    <property type="evidence" value="ECO:0007669"/>
    <property type="project" value="UniProtKB-ARBA"/>
</dbReference>
<feature type="domain" description="Exonuclease" evidence="3">
    <location>
        <begin position="8"/>
        <end position="152"/>
    </location>
</feature>
<organism evidence="4 5">
    <name type="scientific">Salinimonas iocasae</name>
    <dbReference type="NCBI Taxonomy" id="2572577"/>
    <lineage>
        <taxon>Bacteria</taxon>
        <taxon>Pseudomonadati</taxon>
        <taxon>Pseudomonadota</taxon>
        <taxon>Gammaproteobacteria</taxon>
        <taxon>Alteromonadales</taxon>
        <taxon>Alteromonadaceae</taxon>
        <taxon>Alteromonas/Salinimonas group</taxon>
        <taxon>Salinimonas</taxon>
    </lineage>
</organism>
<keyword evidence="1" id="KW-0540">Nuclease</keyword>
<dbReference type="Pfam" id="PF00929">
    <property type="entry name" value="RNase_T"/>
    <property type="match status" value="1"/>
</dbReference>
<dbReference type="GO" id="GO:0003676">
    <property type="term" value="F:nucleic acid binding"/>
    <property type="evidence" value="ECO:0007669"/>
    <property type="project" value="InterPro"/>
</dbReference>
<keyword evidence="5" id="KW-1185">Reference proteome</keyword>
<dbReference type="InterPro" id="IPR012337">
    <property type="entry name" value="RNaseH-like_sf"/>
</dbReference>
<dbReference type="GO" id="GO:0004527">
    <property type="term" value="F:exonuclease activity"/>
    <property type="evidence" value="ECO:0007669"/>
    <property type="project" value="UniProtKB-KW"/>
</dbReference>
<evidence type="ECO:0000256" key="1">
    <source>
        <dbReference type="ARBA" id="ARBA00022722"/>
    </source>
</evidence>
<accession>A0A5B7YGI5</accession>
<proteinExistence type="predicted"/>
<dbReference type="Gene3D" id="3.30.420.10">
    <property type="entry name" value="Ribonuclease H-like superfamily/Ribonuclease H"/>
    <property type="match status" value="1"/>
</dbReference>
<sequence length="164" mass="18765">MSQLPPTIIDVEASGFGAQSYPVEVGVIRADGERFCSLIKPADDWHHWDEQAQQLHGISRDDLYTYGQAATEVCQKLNDFIDTPTVYCDGWVVDYPWLIKLFDAAGVSMNFRVSSLDFLLKERQMDVWDKVKEELLAQFNDRRHRASSDAELIQLTFMQSLSQS</sequence>
<name>A0A5B7YGI5_9ALTE</name>
<reference evidence="4 5" key="1">
    <citation type="submission" date="2019-04" db="EMBL/GenBank/DDBJ databases">
        <title>Salinimonas iocasae sp. nov., a halophilic bacterium isolated from the outer tube casing of tubeworms in Okinawa Trough.</title>
        <authorList>
            <person name="Zhang H."/>
            <person name="Wang H."/>
            <person name="Li C."/>
        </authorList>
    </citation>
    <scope>NUCLEOTIDE SEQUENCE [LARGE SCALE GENOMIC DNA]</scope>
    <source>
        <strain evidence="4 5">KX18D6</strain>
    </source>
</reference>
<evidence type="ECO:0000313" key="4">
    <source>
        <dbReference type="EMBL" id="QCZ94476.1"/>
    </source>
</evidence>